<reference evidence="2 3" key="1">
    <citation type="journal article" date="2018" name="Mol. Plant">
        <title>The genome of Artemisia annua provides insight into the evolution of Asteraceae family and artemisinin biosynthesis.</title>
        <authorList>
            <person name="Shen Q."/>
            <person name="Zhang L."/>
            <person name="Liao Z."/>
            <person name="Wang S."/>
            <person name="Yan T."/>
            <person name="Shi P."/>
            <person name="Liu M."/>
            <person name="Fu X."/>
            <person name="Pan Q."/>
            <person name="Wang Y."/>
            <person name="Lv Z."/>
            <person name="Lu X."/>
            <person name="Zhang F."/>
            <person name="Jiang W."/>
            <person name="Ma Y."/>
            <person name="Chen M."/>
            <person name="Hao X."/>
            <person name="Li L."/>
            <person name="Tang Y."/>
            <person name="Lv G."/>
            <person name="Zhou Y."/>
            <person name="Sun X."/>
            <person name="Brodelius P.E."/>
            <person name="Rose J.K.C."/>
            <person name="Tang K."/>
        </authorList>
    </citation>
    <scope>NUCLEOTIDE SEQUENCE [LARGE SCALE GENOMIC DNA]</scope>
    <source>
        <strain evidence="3">cv. Huhao1</strain>
        <tissue evidence="2">Leaf</tissue>
    </source>
</reference>
<sequence length="107" mass="12275">MLPIKVNINTWRLCFDRLPTRCNLDARGVDLDSTRCPICDGDLESSQHLFVECLVASSLWKIVTTWWGLNDYQNLLPNLQSWAETVNMPTNSKACFDVVIQTAIWML</sequence>
<dbReference type="AlphaFoldDB" id="A0A2U1KB28"/>
<dbReference type="Proteomes" id="UP000245207">
    <property type="component" value="Unassembled WGS sequence"/>
</dbReference>
<dbReference type="InterPro" id="IPR026960">
    <property type="entry name" value="RVT-Znf"/>
</dbReference>
<evidence type="ECO:0000259" key="1">
    <source>
        <dbReference type="Pfam" id="PF13966"/>
    </source>
</evidence>
<dbReference type="OrthoDB" id="689430at2759"/>
<dbReference type="EMBL" id="PKPP01024500">
    <property type="protein sequence ID" value="PWA33959.1"/>
    <property type="molecule type" value="Genomic_DNA"/>
</dbReference>
<protein>
    <recommendedName>
        <fullName evidence="1">Reverse transcriptase zinc-binding domain-containing protein</fullName>
    </recommendedName>
</protein>
<feature type="domain" description="Reverse transcriptase zinc-binding" evidence="1">
    <location>
        <begin position="2"/>
        <end position="60"/>
    </location>
</feature>
<name>A0A2U1KB28_ARTAN</name>
<dbReference type="Pfam" id="PF13966">
    <property type="entry name" value="zf-RVT"/>
    <property type="match status" value="1"/>
</dbReference>
<gene>
    <name evidence="2" type="ORF">CTI12_AA623660</name>
</gene>
<comment type="caution">
    <text evidence="2">The sequence shown here is derived from an EMBL/GenBank/DDBJ whole genome shotgun (WGS) entry which is preliminary data.</text>
</comment>
<evidence type="ECO:0000313" key="2">
    <source>
        <dbReference type="EMBL" id="PWA33959.1"/>
    </source>
</evidence>
<accession>A0A2U1KB28</accession>
<evidence type="ECO:0000313" key="3">
    <source>
        <dbReference type="Proteomes" id="UP000245207"/>
    </source>
</evidence>
<proteinExistence type="predicted"/>
<organism evidence="2 3">
    <name type="scientific">Artemisia annua</name>
    <name type="common">Sweet wormwood</name>
    <dbReference type="NCBI Taxonomy" id="35608"/>
    <lineage>
        <taxon>Eukaryota</taxon>
        <taxon>Viridiplantae</taxon>
        <taxon>Streptophyta</taxon>
        <taxon>Embryophyta</taxon>
        <taxon>Tracheophyta</taxon>
        <taxon>Spermatophyta</taxon>
        <taxon>Magnoliopsida</taxon>
        <taxon>eudicotyledons</taxon>
        <taxon>Gunneridae</taxon>
        <taxon>Pentapetalae</taxon>
        <taxon>asterids</taxon>
        <taxon>campanulids</taxon>
        <taxon>Asterales</taxon>
        <taxon>Asteraceae</taxon>
        <taxon>Asteroideae</taxon>
        <taxon>Anthemideae</taxon>
        <taxon>Artemisiinae</taxon>
        <taxon>Artemisia</taxon>
    </lineage>
</organism>
<keyword evidence="3" id="KW-1185">Reference proteome</keyword>